<dbReference type="EMBL" id="JTDY01005184">
    <property type="protein sequence ID" value="KOB67279.1"/>
    <property type="molecule type" value="Genomic_DNA"/>
</dbReference>
<dbReference type="Proteomes" id="UP000037510">
    <property type="component" value="Unassembled WGS sequence"/>
</dbReference>
<reference evidence="1 2" key="1">
    <citation type="journal article" date="2015" name="Genome Biol. Evol.">
        <title>The genome of winter moth (Operophtera brumata) provides a genomic perspective on sexual dimorphism and phenology.</title>
        <authorList>
            <person name="Derks M.F."/>
            <person name="Smit S."/>
            <person name="Salis L."/>
            <person name="Schijlen E."/>
            <person name="Bossers A."/>
            <person name="Mateman C."/>
            <person name="Pijl A.S."/>
            <person name="de Ridder D."/>
            <person name="Groenen M.A."/>
            <person name="Visser M.E."/>
            <person name="Megens H.J."/>
        </authorList>
    </citation>
    <scope>NUCLEOTIDE SEQUENCE [LARGE SCALE GENOMIC DNA]</scope>
    <source>
        <strain evidence="1">WM2013NL</strain>
        <tissue evidence="1">Head and thorax</tissue>
    </source>
</reference>
<feature type="non-terminal residue" evidence="1">
    <location>
        <position position="572"/>
    </location>
</feature>
<proteinExistence type="predicted"/>
<comment type="caution">
    <text evidence="1">The sequence shown here is derived from an EMBL/GenBank/DDBJ whole genome shotgun (WGS) entry which is preliminary data.</text>
</comment>
<dbReference type="AlphaFoldDB" id="A0A0L7KW70"/>
<evidence type="ECO:0000313" key="2">
    <source>
        <dbReference type="Proteomes" id="UP000037510"/>
    </source>
</evidence>
<name>A0A0L7KW70_OPEBR</name>
<protein>
    <submittedName>
        <fullName evidence="1">Cytoplasmic dynein 2 heavy chain 1</fullName>
    </submittedName>
</protein>
<gene>
    <name evidence="1" type="ORF">OBRU01_20099</name>
</gene>
<organism evidence="1 2">
    <name type="scientific">Operophtera brumata</name>
    <name type="common">Winter moth</name>
    <name type="synonym">Phalaena brumata</name>
    <dbReference type="NCBI Taxonomy" id="104452"/>
    <lineage>
        <taxon>Eukaryota</taxon>
        <taxon>Metazoa</taxon>
        <taxon>Ecdysozoa</taxon>
        <taxon>Arthropoda</taxon>
        <taxon>Hexapoda</taxon>
        <taxon>Insecta</taxon>
        <taxon>Pterygota</taxon>
        <taxon>Neoptera</taxon>
        <taxon>Endopterygota</taxon>
        <taxon>Lepidoptera</taxon>
        <taxon>Glossata</taxon>
        <taxon>Ditrysia</taxon>
        <taxon>Geometroidea</taxon>
        <taxon>Geometridae</taxon>
        <taxon>Larentiinae</taxon>
        <taxon>Operophtera</taxon>
    </lineage>
</organism>
<keyword evidence="2" id="KW-1185">Reference proteome</keyword>
<accession>A0A0L7KW70</accession>
<sequence length="572" mass="63613">MFLFQVLDIRSTHSQLNKLLTNHEKSEYRALIERPLVRHALNNELEIFVSSLLSMLKSIQNQLDSDDVAVKEVHICAEKYLKEFEGSSELFKLANLLLKELKTISESKMMEVVFNPRLVWAELEARSLSALGLVPPPAAAALDSIASALTHARALQQAALALSALVQAQAAVYWDDAEQLANYTHKLKEAVMNLDFHNTLGEHMVPSARPMMLQAALALLVLGQGQAAIYWDDAEQLANHTHKLKEAVLNLDFHNTLGERMVPSARRMMLQAALALSALGQGQAAIYWDDAEQLASYTHKLKEAVLNLESRVLPQYAGLAHGAVGAAHHAAGGAGAVGAGAGANSYLTSQHAAIRNIVEKLMDTELLAKQSEWKKGVKDIRDIIEKVEARGHKSTELWRSHWDWQLYKALECQYIKTLLSLHKHFPHVKVDLVLRGHAVRVQPAIEDIRVQHYHQLRRLVSLPAHFLEAALSSLERACKAWTRRAALACVPDLEALCMDHLKEPHDWEINFKACKAYGQAIAKMTFLWACLVSSLQASCRSDATELEAFIANATVMLENRALPKNAKELAEI</sequence>
<dbReference type="STRING" id="104452.A0A0L7KW70"/>
<evidence type="ECO:0000313" key="1">
    <source>
        <dbReference type="EMBL" id="KOB67279.1"/>
    </source>
</evidence>